<name>I7KHY9_9LACO</name>
<keyword evidence="7 14" id="KW-0418">Kinase</keyword>
<keyword evidence="11 12" id="KW-0472">Membrane</keyword>
<dbReference type="AlphaFoldDB" id="I7KHY9"/>
<dbReference type="Gene3D" id="6.10.340.10">
    <property type="match status" value="1"/>
</dbReference>
<dbReference type="PANTHER" id="PTHR34220:SF11">
    <property type="entry name" value="SENSOR PROTEIN KINASE HPTS"/>
    <property type="match status" value="1"/>
</dbReference>
<keyword evidence="8" id="KW-0067">ATP-binding</keyword>
<dbReference type="InterPro" id="IPR036890">
    <property type="entry name" value="HATPase_C_sf"/>
</dbReference>
<keyword evidence="4" id="KW-0808">Transferase</keyword>
<dbReference type="PANTHER" id="PTHR34220">
    <property type="entry name" value="SENSOR HISTIDINE KINASE YPDA"/>
    <property type="match status" value="1"/>
</dbReference>
<gene>
    <name evidence="14" type="ORF">BN55_05425</name>
</gene>
<keyword evidence="9 12" id="KW-1133">Transmembrane helix</keyword>
<evidence type="ECO:0000256" key="11">
    <source>
        <dbReference type="ARBA" id="ARBA00023136"/>
    </source>
</evidence>
<evidence type="ECO:0000256" key="7">
    <source>
        <dbReference type="ARBA" id="ARBA00022777"/>
    </source>
</evidence>
<dbReference type="EMBL" id="CAKE01000025">
    <property type="protein sequence ID" value="CCI82540.1"/>
    <property type="molecule type" value="Genomic_DNA"/>
</dbReference>
<evidence type="ECO:0000313" key="14">
    <source>
        <dbReference type="EMBL" id="CCI82540.1"/>
    </source>
</evidence>
<feature type="transmembrane region" description="Helical" evidence="12">
    <location>
        <begin position="256"/>
        <end position="278"/>
    </location>
</feature>
<dbReference type="GO" id="GO:0005886">
    <property type="term" value="C:plasma membrane"/>
    <property type="evidence" value="ECO:0007669"/>
    <property type="project" value="UniProtKB-SubCell"/>
</dbReference>
<dbReference type="Gene3D" id="3.30.565.10">
    <property type="entry name" value="Histidine kinase-like ATPase, C-terminal domain"/>
    <property type="match status" value="1"/>
</dbReference>
<keyword evidence="5 12" id="KW-0812">Transmembrane</keyword>
<dbReference type="InterPro" id="IPR010559">
    <property type="entry name" value="Sig_transdc_His_kin_internal"/>
</dbReference>
<keyword evidence="2" id="KW-1003">Cell membrane</keyword>
<evidence type="ECO:0000256" key="1">
    <source>
        <dbReference type="ARBA" id="ARBA00004651"/>
    </source>
</evidence>
<dbReference type="GO" id="GO:0005524">
    <property type="term" value="F:ATP binding"/>
    <property type="evidence" value="ECO:0007669"/>
    <property type="project" value="UniProtKB-KW"/>
</dbReference>
<evidence type="ECO:0000256" key="3">
    <source>
        <dbReference type="ARBA" id="ARBA00022553"/>
    </source>
</evidence>
<comment type="caution">
    <text evidence="14">The sequence shown here is derived from an EMBL/GenBank/DDBJ whole genome shotgun (WGS) entry which is preliminary data.</text>
</comment>
<evidence type="ECO:0000256" key="9">
    <source>
        <dbReference type="ARBA" id="ARBA00022989"/>
    </source>
</evidence>
<dbReference type="InterPro" id="IPR050640">
    <property type="entry name" value="Bact_2-comp_sensor_kinase"/>
</dbReference>
<sequence>MKIFIAVSAGVILLAASFYIATVINNFTSENAQIQTTAANRVSIELQKNILITNNVSDYVSENTQRIDNIESYLKNNPSEYAEYCLNHEPYFNWPDTSKDFFIKNPTLQKIEIRLMDSNKEFQATTQNTSGRIVNTKRKNIHNMLYSSIINPQQETVVGVVGAQFNDDTIKETLSQLENTRHMQVWALTEDDRPVFQYFDKNVTQKEKDLVKKAIDRKQTKNIPGFVENVRTVDNEYRILVLYDKQALNLILINRIAGVIAIAAIILFALFVSFMAIFDHYRKQLNLIISTTHAVSENDSEARIDTTDSRFEDLTILSNSINHMLDEINNNINTIYKLRIAQQEAHMKSLQAQISPHFMANTLEYIRMSALDIGASDLAKVVYNFAALLRSNVSSQVQTTLKKEAKLVGNYVYLYQVRFPDKLAYQIVIPKELEQVKLPKFSLQPLVENYFIHGVNFAQNNNALEVKAYLKDKRVVIEVIDNGKHLNSQELEKINKKIKQPIVSDMSIGLQNVYARMKNYTKNFAMEISNNIYGGITVKLSFDYEI</sequence>
<evidence type="ECO:0000313" key="15">
    <source>
        <dbReference type="Proteomes" id="UP000009320"/>
    </source>
</evidence>
<accession>I7KHY9</accession>
<keyword evidence="3" id="KW-0597">Phosphoprotein</keyword>
<evidence type="ECO:0000256" key="5">
    <source>
        <dbReference type="ARBA" id="ARBA00022692"/>
    </source>
</evidence>
<organism evidence="14 15">
    <name type="scientific">Lactobacillus hominis DSM 23910 = CRBIP 24.179</name>
    <dbReference type="NCBI Taxonomy" id="1423758"/>
    <lineage>
        <taxon>Bacteria</taxon>
        <taxon>Bacillati</taxon>
        <taxon>Bacillota</taxon>
        <taxon>Bacilli</taxon>
        <taxon>Lactobacillales</taxon>
        <taxon>Lactobacillaceae</taxon>
        <taxon>Lactobacillus</taxon>
    </lineage>
</organism>
<dbReference type="SUPFAM" id="SSF55874">
    <property type="entry name" value="ATPase domain of HSP90 chaperone/DNA topoisomerase II/histidine kinase"/>
    <property type="match status" value="1"/>
</dbReference>
<dbReference type="STRING" id="1423758.FC41_GL001558"/>
<proteinExistence type="predicted"/>
<keyword evidence="6" id="KW-0547">Nucleotide-binding</keyword>
<keyword evidence="15" id="KW-1185">Reference proteome</keyword>
<evidence type="ECO:0000256" key="12">
    <source>
        <dbReference type="SAM" id="Phobius"/>
    </source>
</evidence>
<evidence type="ECO:0000256" key="4">
    <source>
        <dbReference type="ARBA" id="ARBA00022679"/>
    </source>
</evidence>
<evidence type="ECO:0000256" key="10">
    <source>
        <dbReference type="ARBA" id="ARBA00023012"/>
    </source>
</evidence>
<protein>
    <submittedName>
        <fullName evidence="14">Two-component system histidine protein kinase</fullName>
    </submittedName>
</protein>
<reference evidence="14 15" key="1">
    <citation type="submission" date="2012-06" db="EMBL/GenBank/DDBJ databases">
        <title>Draft Genome Sequence of Lactobacillus hominis Strain CRBIP 24.179T, isolated from human intestine.</title>
        <authorList>
            <person name="Cousin S."/>
            <person name="Ma L."/>
            <person name="Bizet C."/>
            <person name="Loux V."/>
            <person name="Bouchier C."/>
            <person name="Clermont D."/>
            <person name="Creno S."/>
        </authorList>
    </citation>
    <scope>NUCLEOTIDE SEQUENCE [LARGE SCALE GENOMIC DNA]</scope>
    <source>
        <strain evidence="15">CRBIP 24.179T</strain>
    </source>
</reference>
<dbReference type="eggNOG" id="COG2972">
    <property type="taxonomic scope" value="Bacteria"/>
</dbReference>
<evidence type="ECO:0000256" key="2">
    <source>
        <dbReference type="ARBA" id="ARBA00022475"/>
    </source>
</evidence>
<keyword evidence="10" id="KW-0902">Two-component regulatory system</keyword>
<dbReference type="Pfam" id="PF06580">
    <property type="entry name" value="His_kinase"/>
    <property type="match status" value="1"/>
</dbReference>
<comment type="subcellular location">
    <subcellularLocation>
        <location evidence="1">Cell membrane</location>
        <topology evidence="1">Multi-pass membrane protein</topology>
    </subcellularLocation>
</comment>
<dbReference type="Proteomes" id="UP000009320">
    <property type="component" value="Unassembled WGS sequence"/>
</dbReference>
<dbReference type="PATRIC" id="fig|1423758.3.peg.1582"/>
<evidence type="ECO:0000259" key="13">
    <source>
        <dbReference type="Pfam" id="PF06580"/>
    </source>
</evidence>
<evidence type="ECO:0000256" key="8">
    <source>
        <dbReference type="ARBA" id="ARBA00022840"/>
    </source>
</evidence>
<feature type="domain" description="Signal transduction histidine kinase internal region" evidence="13">
    <location>
        <begin position="345"/>
        <end position="423"/>
    </location>
</feature>
<evidence type="ECO:0000256" key="6">
    <source>
        <dbReference type="ARBA" id="ARBA00022741"/>
    </source>
</evidence>
<dbReference type="GO" id="GO:0000155">
    <property type="term" value="F:phosphorelay sensor kinase activity"/>
    <property type="evidence" value="ECO:0007669"/>
    <property type="project" value="InterPro"/>
</dbReference>